<dbReference type="Gene3D" id="1.10.10.410">
    <property type="match status" value="1"/>
</dbReference>
<dbReference type="PANTHER" id="PTHR28055:SF1">
    <property type="entry name" value="ALTERED INHERITANCE OF MITOCHONDRIA PROTEIN 41, MITOCHONDRIAL"/>
    <property type="match status" value="1"/>
</dbReference>
<dbReference type="InterPro" id="IPR003789">
    <property type="entry name" value="Asn/Gln_tRNA_amidoTrase-B-like"/>
</dbReference>
<dbReference type="InterPro" id="IPR019004">
    <property type="entry name" value="YqeY/Aim41"/>
</dbReference>
<organism evidence="1 2">
    <name type="scientific">Camelimonas abortus</name>
    <dbReference type="NCBI Taxonomy" id="1017184"/>
    <lineage>
        <taxon>Bacteria</taxon>
        <taxon>Pseudomonadati</taxon>
        <taxon>Pseudomonadota</taxon>
        <taxon>Alphaproteobacteria</taxon>
        <taxon>Hyphomicrobiales</taxon>
        <taxon>Chelatococcaceae</taxon>
        <taxon>Camelimonas</taxon>
    </lineage>
</organism>
<accession>A0ABV7LGF0</accession>
<dbReference type="Gene3D" id="1.10.1510.10">
    <property type="entry name" value="Uncharacterised protein YqeY/AIM41 PF09424, N-terminal domain"/>
    <property type="match status" value="1"/>
</dbReference>
<dbReference type="InterPro" id="IPR042184">
    <property type="entry name" value="YqeY/Aim41_N"/>
</dbReference>
<gene>
    <name evidence="1" type="ORF">ACFOEX_09010</name>
</gene>
<reference evidence="2" key="1">
    <citation type="journal article" date="2019" name="Int. J. Syst. Evol. Microbiol.">
        <title>The Global Catalogue of Microorganisms (GCM) 10K type strain sequencing project: providing services to taxonomists for standard genome sequencing and annotation.</title>
        <authorList>
            <consortium name="The Broad Institute Genomics Platform"/>
            <consortium name="The Broad Institute Genome Sequencing Center for Infectious Disease"/>
            <person name="Wu L."/>
            <person name="Ma J."/>
        </authorList>
    </citation>
    <scope>NUCLEOTIDE SEQUENCE [LARGE SCALE GENOMIC DNA]</scope>
    <source>
        <strain evidence="2">CCM 7941</strain>
    </source>
</reference>
<dbReference type="Proteomes" id="UP001595536">
    <property type="component" value="Unassembled WGS sequence"/>
</dbReference>
<comment type="caution">
    <text evidence="1">The sequence shown here is derived from an EMBL/GenBank/DDBJ whole genome shotgun (WGS) entry which is preliminary data.</text>
</comment>
<sequence>MLREAFATAQKEAMRAGDKARLAAVRLIIAAVKDQDIAARGEGRDQLQDQEILALLQKMVKQRRESADIYAKAGRDDLAAAERAEIAVLESFMPAQMDAAAIEQAVKAAIAEVGAASMKDMGKVVAALKARYAGQMNFAEASAVVKAALGG</sequence>
<dbReference type="RefSeq" id="WP_376832427.1">
    <property type="nucleotide sequence ID" value="NZ_JBHLWR010000006.1"/>
</dbReference>
<dbReference type="EMBL" id="JBHRUV010000043">
    <property type="protein sequence ID" value="MFC3266491.1"/>
    <property type="molecule type" value="Genomic_DNA"/>
</dbReference>
<name>A0ABV7LGF0_9HYPH</name>
<dbReference type="SUPFAM" id="SSF89095">
    <property type="entry name" value="GatB/YqeY motif"/>
    <property type="match status" value="1"/>
</dbReference>
<dbReference type="PANTHER" id="PTHR28055">
    <property type="entry name" value="ALTERED INHERITANCE OF MITOCHONDRIA PROTEIN 41, MITOCHONDRIAL"/>
    <property type="match status" value="1"/>
</dbReference>
<evidence type="ECO:0000313" key="2">
    <source>
        <dbReference type="Proteomes" id="UP001595536"/>
    </source>
</evidence>
<keyword evidence="2" id="KW-1185">Reference proteome</keyword>
<dbReference type="Pfam" id="PF09424">
    <property type="entry name" value="YqeY"/>
    <property type="match status" value="1"/>
</dbReference>
<dbReference type="InterPro" id="IPR023168">
    <property type="entry name" value="GatB_Yqey_C_2"/>
</dbReference>
<proteinExistence type="predicted"/>
<evidence type="ECO:0000313" key="1">
    <source>
        <dbReference type="EMBL" id="MFC3266491.1"/>
    </source>
</evidence>
<protein>
    <submittedName>
        <fullName evidence="1">GatB/YqeY domain-containing protein</fullName>
    </submittedName>
</protein>